<organism evidence="1 2">
    <name type="scientific">Phaeobacter italicus</name>
    <dbReference type="NCBI Taxonomy" id="481446"/>
    <lineage>
        <taxon>Bacteria</taxon>
        <taxon>Pseudomonadati</taxon>
        <taxon>Pseudomonadota</taxon>
        <taxon>Alphaproteobacteria</taxon>
        <taxon>Rhodobacterales</taxon>
        <taxon>Roseobacteraceae</taxon>
        <taxon>Phaeobacter</taxon>
    </lineage>
</organism>
<gene>
    <name evidence="1" type="ORF">NIT7321_03350</name>
</gene>
<name>A0A0H5D608_9RHOB</name>
<accession>A0A0H5D608</accession>
<dbReference type="STRING" id="481446.NIT7645_02752"/>
<dbReference type="EMBL" id="CVRL01000041">
    <property type="protein sequence ID" value="CRL12474.1"/>
    <property type="molecule type" value="Genomic_DNA"/>
</dbReference>
<proteinExistence type="predicted"/>
<reference evidence="2" key="1">
    <citation type="submission" date="2015-05" db="EMBL/GenBank/DDBJ databases">
        <authorList>
            <person name="Rodrigo-Torres Lidia"/>
            <person name="Arahal R.David."/>
        </authorList>
    </citation>
    <scope>NUCLEOTIDE SEQUENCE [LARGE SCALE GENOMIC DNA]</scope>
    <source>
        <strain evidence="2">CECT 7321</strain>
    </source>
</reference>
<dbReference type="RefSeq" id="WP_050674148.1">
    <property type="nucleotide sequence ID" value="NZ_CVRL01000041.1"/>
</dbReference>
<dbReference type="Pfam" id="PF07931">
    <property type="entry name" value="CPT"/>
    <property type="match status" value="1"/>
</dbReference>
<evidence type="ECO:0000313" key="1">
    <source>
        <dbReference type="EMBL" id="CRL12474.1"/>
    </source>
</evidence>
<protein>
    <submittedName>
        <fullName evidence="1">Chloramphenicol 3-O phosphotransferase</fullName>
        <ecNumber evidence="1">2.7.1.-</ecNumber>
    </submittedName>
</protein>
<keyword evidence="1" id="KW-0808">Transferase</keyword>
<sequence>MARILFLHGPSSSGKSTLAAAIRAKSATPFLHLSIDHLRDSGAWRPDAYADWPAARPAFFDGFHRMLAGFADAGCDLIVEHILDTLGWHTQLQTLFAPHDVLFVGLAPSFSALTQREAARGNRPIGSAARDAAHVHDGLHYDLTFDGSTPVEDMAQLLLTHLDGPRPRSRFFS</sequence>
<dbReference type="Gene3D" id="3.40.50.300">
    <property type="entry name" value="P-loop containing nucleotide triphosphate hydrolases"/>
    <property type="match status" value="1"/>
</dbReference>
<dbReference type="InterPro" id="IPR027417">
    <property type="entry name" value="P-loop_NTPase"/>
</dbReference>
<keyword evidence="2" id="KW-1185">Reference proteome</keyword>
<dbReference type="Proteomes" id="UP000043764">
    <property type="component" value="Unassembled WGS sequence"/>
</dbReference>
<dbReference type="AlphaFoldDB" id="A0A0H5D608"/>
<evidence type="ECO:0000313" key="2">
    <source>
        <dbReference type="Proteomes" id="UP000043764"/>
    </source>
</evidence>
<dbReference type="SUPFAM" id="SSF52540">
    <property type="entry name" value="P-loop containing nucleoside triphosphate hydrolases"/>
    <property type="match status" value="1"/>
</dbReference>
<dbReference type="EC" id="2.7.1.-" evidence="1"/>
<dbReference type="GO" id="GO:0016740">
    <property type="term" value="F:transferase activity"/>
    <property type="evidence" value="ECO:0007669"/>
    <property type="project" value="UniProtKB-KW"/>
</dbReference>